<feature type="coiled-coil region" evidence="4">
    <location>
        <begin position="684"/>
        <end position="711"/>
    </location>
</feature>
<dbReference type="Pfam" id="PF13637">
    <property type="entry name" value="Ank_4"/>
    <property type="match status" value="1"/>
</dbReference>
<evidence type="ECO:0008006" key="8">
    <source>
        <dbReference type="Google" id="ProtNLM"/>
    </source>
</evidence>
<dbReference type="InterPro" id="IPR002110">
    <property type="entry name" value="Ankyrin_rpt"/>
</dbReference>
<evidence type="ECO:0000256" key="2">
    <source>
        <dbReference type="ARBA" id="ARBA00023043"/>
    </source>
</evidence>
<dbReference type="PROSITE" id="PS50088">
    <property type="entry name" value="ANK_REPEAT"/>
    <property type="match status" value="4"/>
</dbReference>
<dbReference type="GO" id="GO:0005634">
    <property type="term" value="C:nucleus"/>
    <property type="evidence" value="ECO:0007669"/>
    <property type="project" value="TreeGrafter"/>
</dbReference>
<name>A0AAW1FEF4_ZOAVI</name>
<sequence length="716" mass="79714">MQHMKHMKSFVVTVYLTSKDQDSHLENSGSARSILPKHCGIDVIHLKAAVHVAPLSCHLTALHRAAMAGNSNAMAALIQGGCAVDLQGRDGNSALHEVSWHGFSHCVKLLVKSGADVHIRNKAGNTALHLACQNAHAQTARLLLLGGSTPDIKNDMGDSCLHVAARYDNLTLVKILLGSLCSVTERNQAGDTALHVAAALNHKKTVRLLLKAGTDGTLRNNAGKTALDKARDNNHKDMAHLLARAPQVHRFMRGRTIRKQREGLVTDWVLHSAVRVEMIPNKVSSSVVEEDTPRTPSSEQMESRTAFKVAHSHQQQQQQRQQQYCNKSPAAISSPYSCRKRRVKEQALIEIDKRLGENDFPPLHTVPHKEGNIRQAAANGCLCKPLLKKLEGQLKATQQEMRLHVLNVQEQVNIRLGKMDHRNRHQAVVSSELKRWYVSQLKDRDVHIPAKSLYYKLLPSRSVEQSVAEADLESLPLLSVVSGDSSTSLATYVNILPCTSSTHSLGGPEQEQMGGRTYFEMKVDRSPDDYENTTLFPMPANHTSDILLASLDPLWQPPGVQDSPIGAVMALCGEGFSSSSSSSSSQSSINAQGPRLIHHQEHRCDRPDRKHFGELMSACRRVGIHTEGTRTLEFFIDRPTEPTFSQERNNQHAIEVTQRFFDSVSSQLERWYERKIAEVEQQTKLRAQQDQKELLHQISTLEEELQRLKTNEKGDS</sequence>
<dbReference type="InterPro" id="IPR050663">
    <property type="entry name" value="Ankyrin-SOCS_Box"/>
</dbReference>
<evidence type="ECO:0000256" key="4">
    <source>
        <dbReference type="SAM" id="Coils"/>
    </source>
</evidence>
<dbReference type="Gene3D" id="1.25.40.20">
    <property type="entry name" value="Ankyrin repeat-containing domain"/>
    <property type="match status" value="2"/>
</dbReference>
<organism evidence="6 7">
    <name type="scientific">Zoarces viviparus</name>
    <name type="common">Viviparous eelpout</name>
    <name type="synonym">Blennius viviparus</name>
    <dbReference type="NCBI Taxonomy" id="48416"/>
    <lineage>
        <taxon>Eukaryota</taxon>
        <taxon>Metazoa</taxon>
        <taxon>Chordata</taxon>
        <taxon>Craniata</taxon>
        <taxon>Vertebrata</taxon>
        <taxon>Euteleostomi</taxon>
        <taxon>Actinopterygii</taxon>
        <taxon>Neopterygii</taxon>
        <taxon>Teleostei</taxon>
        <taxon>Neoteleostei</taxon>
        <taxon>Acanthomorphata</taxon>
        <taxon>Eupercaria</taxon>
        <taxon>Perciformes</taxon>
        <taxon>Cottioidei</taxon>
        <taxon>Zoarcales</taxon>
        <taxon>Zoarcidae</taxon>
        <taxon>Zoarcinae</taxon>
        <taxon>Zoarces</taxon>
    </lineage>
</organism>
<feature type="repeat" description="ANK" evidence="3">
    <location>
        <begin position="90"/>
        <end position="122"/>
    </location>
</feature>
<dbReference type="InterPro" id="IPR036770">
    <property type="entry name" value="Ankyrin_rpt-contain_sf"/>
</dbReference>
<keyword evidence="1" id="KW-0677">Repeat</keyword>
<dbReference type="EMBL" id="JBCEZU010000067">
    <property type="protein sequence ID" value="KAK9533219.1"/>
    <property type="molecule type" value="Genomic_DNA"/>
</dbReference>
<feature type="region of interest" description="Disordered" evidence="5">
    <location>
        <begin position="578"/>
        <end position="601"/>
    </location>
</feature>
<reference evidence="6 7" key="1">
    <citation type="journal article" date="2024" name="Genome Biol. Evol.">
        <title>Chromosome-level genome assembly of the viviparous eelpout Zoarces viviparus.</title>
        <authorList>
            <person name="Fuhrmann N."/>
            <person name="Brasseur M.V."/>
            <person name="Bakowski C.E."/>
            <person name="Podsiadlowski L."/>
            <person name="Prost S."/>
            <person name="Krehenwinkel H."/>
            <person name="Mayer C."/>
        </authorList>
    </citation>
    <scope>NUCLEOTIDE SEQUENCE [LARGE SCALE GENOMIC DNA]</scope>
    <source>
        <strain evidence="6">NO-MEL_2022_Ind0_liver</strain>
    </source>
</reference>
<comment type="caution">
    <text evidence="6">The sequence shown here is derived from an EMBL/GenBank/DDBJ whole genome shotgun (WGS) entry which is preliminary data.</text>
</comment>
<gene>
    <name evidence="6" type="ORF">VZT92_008356</name>
</gene>
<dbReference type="SMART" id="SM00248">
    <property type="entry name" value="ANK"/>
    <property type="match status" value="6"/>
</dbReference>
<evidence type="ECO:0000256" key="1">
    <source>
        <dbReference type="ARBA" id="ARBA00022737"/>
    </source>
</evidence>
<feature type="repeat" description="ANK" evidence="3">
    <location>
        <begin position="156"/>
        <end position="188"/>
    </location>
</feature>
<protein>
    <recommendedName>
        <fullName evidence="8">Ankyrin repeat domain-containing protein 6</fullName>
    </recommendedName>
</protein>
<keyword evidence="4" id="KW-0175">Coiled coil</keyword>
<feature type="region of interest" description="Disordered" evidence="5">
    <location>
        <begin position="284"/>
        <end position="330"/>
    </location>
</feature>
<dbReference type="PROSITE" id="PS50297">
    <property type="entry name" value="ANK_REP_REGION"/>
    <property type="match status" value="3"/>
</dbReference>
<dbReference type="Pfam" id="PF12796">
    <property type="entry name" value="Ank_2"/>
    <property type="match status" value="1"/>
</dbReference>
<dbReference type="GO" id="GO:0000976">
    <property type="term" value="F:transcription cis-regulatory region binding"/>
    <property type="evidence" value="ECO:0007669"/>
    <property type="project" value="TreeGrafter"/>
</dbReference>
<dbReference type="AlphaFoldDB" id="A0AAW1FEF4"/>
<accession>A0AAW1FEF4</accession>
<feature type="compositionally biased region" description="Low complexity" evidence="5">
    <location>
        <begin position="314"/>
        <end position="323"/>
    </location>
</feature>
<evidence type="ECO:0000256" key="3">
    <source>
        <dbReference type="PROSITE-ProRule" id="PRU00023"/>
    </source>
</evidence>
<keyword evidence="2 3" id="KW-0040">ANK repeat</keyword>
<dbReference type="Proteomes" id="UP001488805">
    <property type="component" value="Unassembled WGS sequence"/>
</dbReference>
<dbReference type="GO" id="GO:0045944">
    <property type="term" value="P:positive regulation of transcription by RNA polymerase II"/>
    <property type="evidence" value="ECO:0007669"/>
    <property type="project" value="TreeGrafter"/>
</dbReference>
<dbReference type="SUPFAM" id="SSF48403">
    <property type="entry name" value="Ankyrin repeat"/>
    <property type="match status" value="1"/>
</dbReference>
<proteinExistence type="predicted"/>
<keyword evidence="7" id="KW-1185">Reference proteome</keyword>
<feature type="compositionally biased region" description="Low complexity" evidence="5">
    <location>
        <begin position="578"/>
        <end position="588"/>
    </location>
</feature>
<evidence type="ECO:0000313" key="7">
    <source>
        <dbReference type="Proteomes" id="UP001488805"/>
    </source>
</evidence>
<dbReference type="PANTHER" id="PTHR24193:SF121">
    <property type="entry name" value="ADA2A-CONTAINING COMPLEX COMPONENT 3, ISOFORM D"/>
    <property type="match status" value="1"/>
</dbReference>
<dbReference type="PANTHER" id="PTHR24193">
    <property type="entry name" value="ANKYRIN REPEAT PROTEIN"/>
    <property type="match status" value="1"/>
</dbReference>
<evidence type="ECO:0000313" key="6">
    <source>
        <dbReference type="EMBL" id="KAK9533219.1"/>
    </source>
</evidence>
<feature type="repeat" description="ANK" evidence="3">
    <location>
        <begin position="189"/>
        <end position="221"/>
    </location>
</feature>
<feature type="repeat" description="ANK" evidence="3">
    <location>
        <begin position="123"/>
        <end position="155"/>
    </location>
</feature>
<evidence type="ECO:0000256" key="5">
    <source>
        <dbReference type="SAM" id="MobiDB-lite"/>
    </source>
</evidence>